<dbReference type="AlphaFoldDB" id="A0A839GMH8"/>
<keyword evidence="3" id="KW-1185">Reference proteome</keyword>
<gene>
    <name evidence="2" type="ORF">FHS90_003818</name>
</gene>
<dbReference type="Proteomes" id="UP000563094">
    <property type="component" value="Unassembled WGS sequence"/>
</dbReference>
<protein>
    <submittedName>
        <fullName evidence="2">Uncharacterized protein</fullName>
    </submittedName>
</protein>
<keyword evidence="1" id="KW-1133">Transmembrane helix</keyword>
<organism evidence="2 3">
    <name type="scientific">Rufibacter quisquiliarum</name>
    <dbReference type="NCBI Taxonomy" id="1549639"/>
    <lineage>
        <taxon>Bacteria</taxon>
        <taxon>Pseudomonadati</taxon>
        <taxon>Bacteroidota</taxon>
        <taxon>Cytophagia</taxon>
        <taxon>Cytophagales</taxon>
        <taxon>Hymenobacteraceae</taxon>
        <taxon>Rufibacter</taxon>
    </lineage>
</organism>
<comment type="caution">
    <text evidence="2">The sequence shown here is derived from an EMBL/GenBank/DDBJ whole genome shotgun (WGS) entry which is preliminary data.</text>
</comment>
<accession>A0A839GMH8</accession>
<sequence>MLDLFTENRFSKQYYAIRMKSENKSSWGMVGLFALLHLICCGLPLLLLSGLSLLMPSWPVIGIAVAVLGIVGFIWYLKRGCATCPRNEGRCLSGCKNSAPGNLKNIKHH</sequence>
<dbReference type="RefSeq" id="WP_182514093.1">
    <property type="nucleotide sequence ID" value="NZ_JACJIQ010000018.1"/>
</dbReference>
<evidence type="ECO:0000256" key="1">
    <source>
        <dbReference type="SAM" id="Phobius"/>
    </source>
</evidence>
<feature type="transmembrane region" description="Helical" evidence="1">
    <location>
        <begin position="27"/>
        <end position="51"/>
    </location>
</feature>
<reference evidence="2 3" key="1">
    <citation type="submission" date="2020-08" db="EMBL/GenBank/DDBJ databases">
        <title>Genomic Encyclopedia of Type Strains, Phase IV (KMG-IV): sequencing the most valuable type-strain genomes for metagenomic binning, comparative biology and taxonomic classification.</title>
        <authorList>
            <person name="Goeker M."/>
        </authorList>
    </citation>
    <scope>NUCLEOTIDE SEQUENCE [LARGE SCALE GENOMIC DNA]</scope>
    <source>
        <strain evidence="2 3">DSM 29854</strain>
    </source>
</reference>
<keyword evidence="1" id="KW-0812">Transmembrane</keyword>
<dbReference type="EMBL" id="JACJIQ010000018">
    <property type="protein sequence ID" value="MBA9079083.1"/>
    <property type="molecule type" value="Genomic_DNA"/>
</dbReference>
<evidence type="ECO:0000313" key="2">
    <source>
        <dbReference type="EMBL" id="MBA9079083.1"/>
    </source>
</evidence>
<name>A0A839GMH8_9BACT</name>
<proteinExistence type="predicted"/>
<keyword evidence="1" id="KW-0472">Membrane</keyword>
<evidence type="ECO:0000313" key="3">
    <source>
        <dbReference type="Proteomes" id="UP000563094"/>
    </source>
</evidence>
<feature type="transmembrane region" description="Helical" evidence="1">
    <location>
        <begin position="57"/>
        <end position="77"/>
    </location>
</feature>